<name>A0A0J1IGV5_9FIRM</name>
<evidence type="ECO:0000256" key="2">
    <source>
        <dbReference type="ARBA" id="ARBA00022898"/>
    </source>
</evidence>
<dbReference type="InterPro" id="IPR019871">
    <property type="entry name" value="DiNH2propionate_NH3-lyase_sub"/>
</dbReference>
<keyword evidence="5" id="KW-1185">Reference proteome</keyword>
<dbReference type="RefSeq" id="WP_047811918.1">
    <property type="nucleotide sequence ID" value="NZ_LDZY01000020.1"/>
</dbReference>
<evidence type="ECO:0000259" key="3">
    <source>
        <dbReference type="Pfam" id="PF00291"/>
    </source>
</evidence>
<dbReference type="SUPFAM" id="SSF53686">
    <property type="entry name" value="Tryptophan synthase beta subunit-like PLP-dependent enzymes"/>
    <property type="match status" value="1"/>
</dbReference>
<dbReference type="NCBIfam" id="TIGR01747">
    <property type="entry name" value="diampropi_NH3ly"/>
    <property type="match status" value="1"/>
</dbReference>
<dbReference type="PANTHER" id="PTHR42937:SF1">
    <property type="entry name" value="DIAMINOPROPIONATE AMMONIA-LYASE"/>
    <property type="match status" value="1"/>
</dbReference>
<dbReference type="Pfam" id="PF00291">
    <property type="entry name" value="PALP"/>
    <property type="match status" value="1"/>
</dbReference>
<organism evidence="4 5">
    <name type="scientific">Desulfosporosinus acididurans</name>
    <dbReference type="NCBI Taxonomy" id="476652"/>
    <lineage>
        <taxon>Bacteria</taxon>
        <taxon>Bacillati</taxon>
        <taxon>Bacillota</taxon>
        <taxon>Clostridia</taxon>
        <taxon>Eubacteriales</taxon>
        <taxon>Desulfitobacteriaceae</taxon>
        <taxon>Desulfosporosinus</taxon>
    </lineage>
</organism>
<keyword evidence="2" id="KW-0663">Pyridoxal phosphate</keyword>
<sequence length="407" mass="44931">MSDEIKWIQNNMLKTYGKGSSTKLFSKDEIEKARRFHETFPDYQPTPLRALNRLASNYGVKGIYVKDESFRFGLNAFKALGGSYAIGRYLAQRLHKDISELPYQVLTSPEVKEQLGDITFATTTDGNHGRGIAWTARQLGQKSVVYMPKGSSQFRLDKIREEGAEASITDLNYDDAVRMTAEEAEKNGWVVVQDTSWEGYEEIPSWIMQGYGTMSAEALEELNNLGVEKPTHIFVQAGVGALAGSVQGYFASLFQEDRPKTVVVEANKADCLYKSALAGDGRPRVVGGDMSTIMAGLACGEPNLIGWNILRDYSQMFVSSPDWVAARGMRVLANPLLGDPRVISGESGAVTAGLLGSFLRDKAFKAAREQLNINDQSQILIFNTEGNTDPYKYLSIVWDGELPSTGR</sequence>
<dbReference type="NCBIfam" id="TIGR03528">
    <property type="entry name" value="2_3_DAP_am_ly"/>
    <property type="match status" value="1"/>
</dbReference>
<proteinExistence type="predicted"/>
<protein>
    <submittedName>
        <fullName evidence="4">Diaminopropionate ammonia-lyase</fullName>
        <ecNumber evidence="4">4.3.1.15</ecNumber>
    </submittedName>
</protein>
<dbReference type="PANTHER" id="PTHR42937">
    <property type="match status" value="1"/>
</dbReference>
<keyword evidence="4" id="KW-0456">Lyase</keyword>
<dbReference type="GO" id="GO:0008838">
    <property type="term" value="F:diaminopropionate ammonia-lyase activity"/>
    <property type="evidence" value="ECO:0007669"/>
    <property type="project" value="UniProtKB-EC"/>
</dbReference>
<evidence type="ECO:0000256" key="1">
    <source>
        <dbReference type="ARBA" id="ARBA00001933"/>
    </source>
</evidence>
<dbReference type="EC" id="4.3.1.15" evidence="4"/>
<dbReference type="STRING" id="476652.DEAC_c41450"/>
<dbReference type="PATRIC" id="fig|476652.3.peg.4393"/>
<dbReference type="Gene3D" id="3.40.50.1100">
    <property type="match status" value="2"/>
</dbReference>
<comment type="caution">
    <text evidence="4">The sequence shown here is derived from an EMBL/GenBank/DDBJ whole genome shotgun (WGS) entry which is preliminary data.</text>
</comment>
<dbReference type="NCBIfam" id="NF006058">
    <property type="entry name" value="PRK08206.1"/>
    <property type="match status" value="1"/>
</dbReference>
<dbReference type="GO" id="GO:0030170">
    <property type="term" value="F:pyridoxal phosphate binding"/>
    <property type="evidence" value="ECO:0007669"/>
    <property type="project" value="InterPro"/>
</dbReference>
<dbReference type="CDD" id="cd00640">
    <property type="entry name" value="Trp-synth-beta_II"/>
    <property type="match status" value="1"/>
</dbReference>
<gene>
    <name evidence="4" type="primary">dpaL</name>
    <name evidence="4" type="ORF">DEAC_c41450</name>
</gene>
<dbReference type="InterPro" id="IPR036052">
    <property type="entry name" value="TrpB-like_PALP_sf"/>
</dbReference>
<comment type="cofactor">
    <cofactor evidence="1">
        <name>pyridoxal 5'-phosphate</name>
        <dbReference type="ChEBI" id="CHEBI:597326"/>
    </cofactor>
</comment>
<evidence type="ECO:0000313" key="4">
    <source>
        <dbReference type="EMBL" id="KLU63916.1"/>
    </source>
</evidence>
<reference evidence="4 5" key="1">
    <citation type="submission" date="2015-06" db="EMBL/GenBank/DDBJ databases">
        <title>Draft genome of the moderately acidophilic sulfate reducer Candidatus Desulfosporosinus acididurans strain M1.</title>
        <authorList>
            <person name="Poehlein A."/>
            <person name="Petzsch P."/>
            <person name="Johnson B.D."/>
            <person name="Schloemann M."/>
            <person name="Daniel R."/>
            <person name="Muehling M."/>
        </authorList>
    </citation>
    <scope>NUCLEOTIDE SEQUENCE [LARGE SCALE GENOMIC DNA]</scope>
    <source>
        <strain evidence="4 5">M1</strain>
    </source>
</reference>
<accession>A0A0J1IGV5</accession>
<dbReference type="GO" id="GO:1901605">
    <property type="term" value="P:alpha-amino acid metabolic process"/>
    <property type="evidence" value="ECO:0007669"/>
    <property type="project" value="UniProtKB-ARBA"/>
</dbReference>
<dbReference type="EMBL" id="LDZY01000020">
    <property type="protein sequence ID" value="KLU63916.1"/>
    <property type="molecule type" value="Genomic_DNA"/>
</dbReference>
<dbReference type="AlphaFoldDB" id="A0A0J1IGV5"/>
<evidence type="ECO:0000313" key="5">
    <source>
        <dbReference type="Proteomes" id="UP000036356"/>
    </source>
</evidence>
<dbReference type="InterPro" id="IPR010081">
    <property type="entry name" value="DiNH2opropionate_NH3_lyase"/>
</dbReference>
<dbReference type="InterPro" id="IPR001926">
    <property type="entry name" value="TrpB-like_PALP"/>
</dbReference>
<dbReference type="Proteomes" id="UP000036356">
    <property type="component" value="Unassembled WGS sequence"/>
</dbReference>
<feature type="domain" description="Tryptophan synthase beta chain-like PALP" evidence="3">
    <location>
        <begin position="41"/>
        <end position="354"/>
    </location>
</feature>